<keyword evidence="3" id="KW-1185">Reference proteome</keyword>
<evidence type="ECO:0000313" key="3">
    <source>
        <dbReference type="Proteomes" id="UP000029981"/>
    </source>
</evidence>
<gene>
    <name evidence="2" type="ORF">Csa_2G093810</name>
</gene>
<dbReference type="Proteomes" id="UP000029981">
    <property type="component" value="Chromosome 2"/>
</dbReference>
<dbReference type="eggNOG" id="KOG1815">
    <property type="taxonomic scope" value="Eukaryota"/>
</dbReference>
<reference evidence="2 3" key="4">
    <citation type="journal article" date="2011" name="BMC Genomics">
        <title>RNA-Seq improves annotation of protein-coding genes in the cucumber genome.</title>
        <authorList>
            <person name="Li Z."/>
            <person name="Zhang Z."/>
            <person name="Yan P."/>
            <person name="Huang S."/>
            <person name="Fei Z."/>
            <person name="Lin K."/>
        </authorList>
    </citation>
    <scope>NUCLEOTIDE SEQUENCE [LARGE SCALE GENOMIC DNA]</scope>
    <source>
        <strain evidence="3">cv. 9930</strain>
    </source>
</reference>
<proteinExistence type="predicted"/>
<organism evidence="2 3">
    <name type="scientific">Cucumis sativus</name>
    <name type="common">Cucumber</name>
    <dbReference type="NCBI Taxonomy" id="3659"/>
    <lineage>
        <taxon>Eukaryota</taxon>
        <taxon>Viridiplantae</taxon>
        <taxon>Streptophyta</taxon>
        <taxon>Embryophyta</taxon>
        <taxon>Tracheophyta</taxon>
        <taxon>Spermatophyta</taxon>
        <taxon>Magnoliopsida</taxon>
        <taxon>eudicotyledons</taxon>
        <taxon>Gunneridae</taxon>
        <taxon>Pentapetalae</taxon>
        <taxon>rosids</taxon>
        <taxon>fabids</taxon>
        <taxon>Cucurbitales</taxon>
        <taxon>Cucurbitaceae</taxon>
        <taxon>Benincaseae</taxon>
        <taxon>Cucumis</taxon>
    </lineage>
</organism>
<reference evidence="2 3" key="3">
    <citation type="journal article" date="2010" name="BMC Genomics">
        <title>Transcriptome sequencing and comparative analysis of cucumber flowers with different sex types.</title>
        <authorList>
            <person name="Guo S."/>
            <person name="Zheng Y."/>
            <person name="Joung J.G."/>
            <person name="Liu S."/>
            <person name="Zhang Z."/>
            <person name="Crasta O.R."/>
            <person name="Sobral B.W."/>
            <person name="Xu Y."/>
            <person name="Huang S."/>
            <person name="Fei Z."/>
        </authorList>
    </citation>
    <scope>NUCLEOTIDE SEQUENCE [LARGE SCALE GENOMIC DNA]</scope>
    <source>
        <strain evidence="3">cv. 9930</strain>
    </source>
</reference>
<reference evidence="2 3" key="1">
    <citation type="journal article" date="2009" name="Nat. Genet.">
        <title>The genome of the cucumber, Cucumis sativus L.</title>
        <authorList>
            <person name="Huang S."/>
            <person name="Li R."/>
            <person name="Zhang Z."/>
            <person name="Li L."/>
            <person name="Gu X."/>
            <person name="Fan W."/>
            <person name="Lucas W.J."/>
            <person name="Wang X."/>
            <person name="Xie B."/>
            <person name="Ni P."/>
            <person name="Ren Y."/>
            <person name="Zhu H."/>
            <person name="Li J."/>
            <person name="Lin K."/>
            <person name="Jin W."/>
            <person name="Fei Z."/>
            <person name="Li G."/>
            <person name="Staub J."/>
            <person name="Kilian A."/>
            <person name="van der Vossen E.A."/>
            <person name="Wu Y."/>
            <person name="Guo J."/>
            <person name="He J."/>
            <person name="Jia Z."/>
            <person name="Ren Y."/>
            <person name="Tian G."/>
            <person name="Lu Y."/>
            <person name="Ruan J."/>
            <person name="Qian W."/>
            <person name="Wang M."/>
            <person name="Huang Q."/>
            <person name="Li B."/>
            <person name="Xuan Z."/>
            <person name="Cao J."/>
            <person name="Asan"/>
            <person name="Wu Z."/>
            <person name="Zhang J."/>
            <person name="Cai Q."/>
            <person name="Bai Y."/>
            <person name="Zhao B."/>
            <person name="Han Y."/>
            <person name="Li Y."/>
            <person name="Li X."/>
            <person name="Wang S."/>
            <person name="Shi Q."/>
            <person name="Liu S."/>
            <person name="Cho W.K."/>
            <person name="Kim J.Y."/>
            <person name="Xu Y."/>
            <person name="Heller-Uszynska K."/>
            <person name="Miao H."/>
            <person name="Cheng Z."/>
            <person name="Zhang S."/>
            <person name="Wu J."/>
            <person name="Yang Y."/>
            <person name="Kang H."/>
            <person name="Li M."/>
            <person name="Liang H."/>
            <person name="Ren X."/>
            <person name="Shi Z."/>
            <person name="Wen M."/>
            <person name="Jian M."/>
            <person name="Yang H."/>
            <person name="Zhang G."/>
            <person name="Yang Z."/>
            <person name="Chen R."/>
            <person name="Liu S."/>
            <person name="Li J."/>
            <person name="Ma L."/>
            <person name="Liu H."/>
            <person name="Zhou Y."/>
            <person name="Zhao J."/>
            <person name="Fang X."/>
            <person name="Li G."/>
            <person name="Fang L."/>
            <person name="Li Y."/>
            <person name="Liu D."/>
            <person name="Zheng H."/>
            <person name="Zhang Y."/>
            <person name="Qin N."/>
            <person name="Li Z."/>
            <person name="Yang G."/>
            <person name="Yang S."/>
            <person name="Bolund L."/>
            <person name="Kristiansen K."/>
            <person name="Zheng H."/>
            <person name="Li S."/>
            <person name="Zhang X."/>
            <person name="Yang H."/>
            <person name="Wang J."/>
            <person name="Sun R."/>
            <person name="Zhang B."/>
            <person name="Jiang S."/>
            <person name="Wang J."/>
            <person name="Du Y."/>
            <person name="Li S."/>
        </authorList>
    </citation>
    <scope>NUCLEOTIDE SEQUENCE [LARGE SCALE GENOMIC DNA]</scope>
    <source>
        <strain evidence="3">cv. 9930</strain>
    </source>
</reference>
<accession>A0A0A0LJS9</accession>
<reference evidence="2 3" key="2">
    <citation type="journal article" date="2009" name="PLoS ONE">
        <title>An integrated genetic and cytogenetic map of the cucumber genome.</title>
        <authorList>
            <person name="Ren Y."/>
            <person name="Zhang Z."/>
            <person name="Liu J."/>
            <person name="Staub J.E."/>
            <person name="Han Y."/>
            <person name="Cheng Z."/>
            <person name="Li X."/>
            <person name="Lu J."/>
            <person name="Miao H."/>
            <person name="Kang H."/>
            <person name="Xie B."/>
            <person name="Gu X."/>
            <person name="Wang X."/>
            <person name="Du Y."/>
            <person name="Jin W."/>
            <person name="Huang S."/>
        </authorList>
    </citation>
    <scope>NUCLEOTIDE SEQUENCE [LARGE SCALE GENOMIC DNA]</scope>
    <source>
        <strain evidence="3">cv. 9930</strain>
    </source>
</reference>
<protein>
    <submittedName>
        <fullName evidence="2">Uncharacterized protein</fullName>
    </submittedName>
</protein>
<sequence length="78" mass="8896">MSDGDRGITVRRRWLKTRDDAETEEQELAQLGWRTTRPDSSRERLENGELTRLARVRVSGWANVRRSDLHSGEGGGMA</sequence>
<dbReference type="Gramene" id="KGN61339">
    <property type="protein sequence ID" value="KGN61339"/>
    <property type="gene ID" value="Csa_2G093810"/>
</dbReference>
<feature type="region of interest" description="Disordered" evidence="1">
    <location>
        <begin position="25"/>
        <end position="44"/>
    </location>
</feature>
<evidence type="ECO:0000313" key="2">
    <source>
        <dbReference type="EMBL" id="KGN61339.1"/>
    </source>
</evidence>
<dbReference type="EMBL" id="CM002923">
    <property type="protein sequence ID" value="KGN61339.1"/>
    <property type="molecule type" value="Genomic_DNA"/>
</dbReference>
<dbReference type="AlphaFoldDB" id="A0A0A0LJS9"/>
<name>A0A0A0LJS9_CUCSA</name>
<evidence type="ECO:0000256" key="1">
    <source>
        <dbReference type="SAM" id="MobiDB-lite"/>
    </source>
</evidence>